<comment type="caution">
    <text evidence="1">The sequence shown here is derived from an EMBL/GenBank/DDBJ whole genome shotgun (WGS) entry which is preliminary data.</text>
</comment>
<name>A0ABS7Y3F9_9FLAO</name>
<dbReference type="EMBL" id="JAIUJS010000012">
    <property type="protein sequence ID" value="MCA0154456.1"/>
    <property type="molecule type" value="Genomic_DNA"/>
</dbReference>
<dbReference type="RefSeq" id="WP_224479402.1">
    <property type="nucleotide sequence ID" value="NZ_JAIUJS010000012.1"/>
</dbReference>
<proteinExistence type="predicted"/>
<gene>
    <name evidence="1" type="ORF">LBV24_14590</name>
</gene>
<sequence length="204" mass="23599">MKRILIIVLLIVQQYSYAQNTEEILIPVGLAALSFVAADADKKEVAKEISQFRSKEYIMNYIIGPAGENEIKFETESLASDNSAGLISVAFNCSEVNEKGLLLAFFGNNKDANGNIGTAYGFRYIPLNEAQQLLRRINKVKEKHKDYMKDENDVNNVYIEYEDIKFILYRDGGDKVRVFWNGFEVIWERTAFDRTKRRLDRWFN</sequence>
<evidence type="ECO:0000313" key="2">
    <source>
        <dbReference type="Proteomes" id="UP001198402"/>
    </source>
</evidence>
<keyword evidence="2" id="KW-1185">Reference proteome</keyword>
<evidence type="ECO:0008006" key="3">
    <source>
        <dbReference type="Google" id="ProtNLM"/>
    </source>
</evidence>
<organism evidence="1 2">
    <name type="scientific">Winogradskyella vincentii</name>
    <dbReference type="NCBI Taxonomy" id="2877122"/>
    <lineage>
        <taxon>Bacteria</taxon>
        <taxon>Pseudomonadati</taxon>
        <taxon>Bacteroidota</taxon>
        <taxon>Flavobacteriia</taxon>
        <taxon>Flavobacteriales</taxon>
        <taxon>Flavobacteriaceae</taxon>
        <taxon>Winogradskyella</taxon>
    </lineage>
</organism>
<reference evidence="2" key="1">
    <citation type="submission" date="2023-07" db="EMBL/GenBank/DDBJ databases">
        <authorList>
            <person name="Yue Y."/>
        </authorList>
    </citation>
    <scope>NUCLEOTIDE SEQUENCE [LARGE SCALE GENOMIC DNA]</scope>
    <source>
        <strain evidence="2">2Y89</strain>
    </source>
</reference>
<protein>
    <recommendedName>
        <fullName evidence="3">DUF4252 domain-containing protein</fullName>
    </recommendedName>
</protein>
<dbReference type="Proteomes" id="UP001198402">
    <property type="component" value="Unassembled WGS sequence"/>
</dbReference>
<accession>A0ABS7Y3F9</accession>
<evidence type="ECO:0000313" key="1">
    <source>
        <dbReference type="EMBL" id="MCA0154456.1"/>
    </source>
</evidence>